<dbReference type="AlphaFoldDB" id="A0A8J2J6U9"/>
<proteinExistence type="predicted"/>
<dbReference type="Proteomes" id="UP000708208">
    <property type="component" value="Unassembled WGS sequence"/>
</dbReference>
<accession>A0A8J2J6U9</accession>
<comment type="caution">
    <text evidence="2">The sequence shown here is derived from an EMBL/GenBank/DDBJ whole genome shotgun (WGS) entry which is preliminary data.</text>
</comment>
<organism evidence="2 3">
    <name type="scientific">Allacma fusca</name>
    <dbReference type="NCBI Taxonomy" id="39272"/>
    <lineage>
        <taxon>Eukaryota</taxon>
        <taxon>Metazoa</taxon>
        <taxon>Ecdysozoa</taxon>
        <taxon>Arthropoda</taxon>
        <taxon>Hexapoda</taxon>
        <taxon>Collembola</taxon>
        <taxon>Symphypleona</taxon>
        <taxon>Sminthuridae</taxon>
        <taxon>Allacma</taxon>
    </lineage>
</organism>
<evidence type="ECO:0000313" key="3">
    <source>
        <dbReference type="Proteomes" id="UP000708208"/>
    </source>
</evidence>
<dbReference type="OrthoDB" id="7551382at2759"/>
<feature type="region of interest" description="Disordered" evidence="1">
    <location>
        <begin position="95"/>
        <end position="124"/>
    </location>
</feature>
<evidence type="ECO:0000313" key="2">
    <source>
        <dbReference type="EMBL" id="CAG7665367.1"/>
    </source>
</evidence>
<sequence length="283" mass="31518">MKMFALVEFVGEKNPGESTPCELVPILWLNSEQTSCCWPGNSAYASTFKKGTTPGPKWKECLPINIKFAHGDLKMVQAKRDHYLIYSDLDSSSQETSTRRTTSRVKDRNISESSKSDSDQGGRPSSLPIAPLIYENLSLNFDSGPILDVNIPNLLATSELTSSAKQSFGRSLDEVKTPRTIERHILHKFYSEHLNYWVKAISLVGGVSVKEATERVLRKMLTNKLASEHNWCGTIKKNCKVKIGLVNYGGILKLLFGGVRGIKGEATDKDVDDCAKYWLKDAK</sequence>
<dbReference type="EMBL" id="CAJVCH010008977">
    <property type="protein sequence ID" value="CAG7665367.1"/>
    <property type="molecule type" value="Genomic_DNA"/>
</dbReference>
<gene>
    <name evidence="2" type="ORF">AFUS01_LOCUS1616</name>
</gene>
<evidence type="ECO:0000256" key="1">
    <source>
        <dbReference type="SAM" id="MobiDB-lite"/>
    </source>
</evidence>
<name>A0A8J2J6U9_9HEXA</name>
<feature type="compositionally biased region" description="Basic and acidic residues" evidence="1">
    <location>
        <begin position="104"/>
        <end position="120"/>
    </location>
</feature>
<keyword evidence="3" id="KW-1185">Reference proteome</keyword>
<reference evidence="2" key="1">
    <citation type="submission" date="2021-06" db="EMBL/GenBank/DDBJ databases">
        <authorList>
            <person name="Hodson N. C."/>
            <person name="Mongue J. A."/>
            <person name="Jaron S. K."/>
        </authorList>
    </citation>
    <scope>NUCLEOTIDE SEQUENCE</scope>
</reference>
<protein>
    <submittedName>
        <fullName evidence="2">Uncharacterized protein</fullName>
    </submittedName>
</protein>